<dbReference type="Proteomes" id="UP000177124">
    <property type="component" value="Unassembled WGS sequence"/>
</dbReference>
<evidence type="ECO:0000313" key="3">
    <source>
        <dbReference type="EMBL" id="OGD91803.1"/>
    </source>
</evidence>
<keyword evidence="1" id="KW-0472">Membrane</keyword>
<keyword evidence="1" id="KW-0812">Transmembrane</keyword>
<dbReference type="AlphaFoldDB" id="A0A1F5GIU4"/>
<sequence>MLKTLTLSALLLLLSVSATLAQDLPSISQFAVNLEVADKDAKSGDIISITKEGLVRSTAAYDVAIFGVVVGSPVISIEPRSDATSAVASTGVAQVKVSTKGGNIEIGDFITTSDEAGVGQKATTSGYVLGKALENYDKGDGTGTIPVEINIAYVDIPISAGASGIKGLLAMLSEPENFRNFVRYLAGFLIGAATFVGAVYAFVKFLTVGIVALGRNPMAKKTIISSMVLSGFVISLLALSGFGVALYIIGFRGF</sequence>
<name>A0A1F5GIU4_9BACT</name>
<comment type="caution">
    <text evidence="3">The sequence shown here is derived from an EMBL/GenBank/DDBJ whole genome shotgun (WGS) entry which is preliminary data.</text>
</comment>
<feature type="signal peptide" evidence="2">
    <location>
        <begin position="1"/>
        <end position="21"/>
    </location>
</feature>
<dbReference type="EMBL" id="MFBF01000010">
    <property type="protein sequence ID" value="OGD91803.1"/>
    <property type="molecule type" value="Genomic_DNA"/>
</dbReference>
<gene>
    <name evidence="3" type="ORF">A3D07_02640</name>
</gene>
<feature type="transmembrane region" description="Helical" evidence="1">
    <location>
        <begin position="181"/>
        <end position="203"/>
    </location>
</feature>
<evidence type="ECO:0000256" key="2">
    <source>
        <dbReference type="SAM" id="SignalP"/>
    </source>
</evidence>
<evidence type="ECO:0000256" key="1">
    <source>
        <dbReference type="SAM" id="Phobius"/>
    </source>
</evidence>
<reference evidence="3 4" key="1">
    <citation type="journal article" date="2016" name="Nat. Commun.">
        <title>Thousands of microbial genomes shed light on interconnected biogeochemical processes in an aquifer system.</title>
        <authorList>
            <person name="Anantharaman K."/>
            <person name="Brown C.T."/>
            <person name="Hug L.A."/>
            <person name="Sharon I."/>
            <person name="Castelle C.J."/>
            <person name="Probst A.J."/>
            <person name="Thomas B.C."/>
            <person name="Singh A."/>
            <person name="Wilkins M.J."/>
            <person name="Karaoz U."/>
            <person name="Brodie E.L."/>
            <person name="Williams K.H."/>
            <person name="Hubbard S.S."/>
            <person name="Banfield J.F."/>
        </authorList>
    </citation>
    <scope>NUCLEOTIDE SEQUENCE [LARGE SCALE GENOMIC DNA]</scope>
</reference>
<protein>
    <submittedName>
        <fullName evidence="3">Uncharacterized protein</fullName>
    </submittedName>
</protein>
<accession>A0A1F5GIU4</accession>
<keyword evidence="2" id="KW-0732">Signal</keyword>
<evidence type="ECO:0000313" key="4">
    <source>
        <dbReference type="Proteomes" id="UP000177124"/>
    </source>
</evidence>
<organism evidence="3 4">
    <name type="scientific">Candidatus Curtissbacteria bacterium RIFCSPHIGHO2_02_FULL_42_15</name>
    <dbReference type="NCBI Taxonomy" id="1797716"/>
    <lineage>
        <taxon>Bacteria</taxon>
        <taxon>Candidatus Curtissiibacteriota</taxon>
    </lineage>
</organism>
<keyword evidence="1" id="KW-1133">Transmembrane helix</keyword>
<feature type="chain" id="PRO_5009518731" evidence="2">
    <location>
        <begin position="22"/>
        <end position="254"/>
    </location>
</feature>
<proteinExistence type="predicted"/>
<feature type="transmembrane region" description="Helical" evidence="1">
    <location>
        <begin position="223"/>
        <end position="249"/>
    </location>
</feature>
<dbReference type="STRING" id="1797716.A3D07_02640"/>